<protein>
    <submittedName>
        <fullName evidence="1">Uncharacterized protein</fullName>
    </submittedName>
</protein>
<sequence length="19" mass="2227">MATETAIKFNFFQSFSLMI</sequence>
<accession>A0A2P2PBU9</accession>
<proteinExistence type="predicted"/>
<dbReference type="AlphaFoldDB" id="A0A2P2PBU9"/>
<name>A0A2P2PBU9_RHIMU</name>
<dbReference type="EMBL" id="GGEC01071746">
    <property type="protein sequence ID" value="MBX52230.1"/>
    <property type="molecule type" value="Transcribed_RNA"/>
</dbReference>
<organism evidence="1">
    <name type="scientific">Rhizophora mucronata</name>
    <name type="common">Asiatic mangrove</name>
    <dbReference type="NCBI Taxonomy" id="61149"/>
    <lineage>
        <taxon>Eukaryota</taxon>
        <taxon>Viridiplantae</taxon>
        <taxon>Streptophyta</taxon>
        <taxon>Embryophyta</taxon>
        <taxon>Tracheophyta</taxon>
        <taxon>Spermatophyta</taxon>
        <taxon>Magnoliopsida</taxon>
        <taxon>eudicotyledons</taxon>
        <taxon>Gunneridae</taxon>
        <taxon>Pentapetalae</taxon>
        <taxon>rosids</taxon>
        <taxon>fabids</taxon>
        <taxon>Malpighiales</taxon>
        <taxon>Rhizophoraceae</taxon>
        <taxon>Rhizophora</taxon>
    </lineage>
</organism>
<evidence type="ECO:0000313" key="1">
    <source>
        <dbReference type="EMBL" id="MBX52230.1"/>
    </source>
</evidence>
<reference evidence="1" key="1">
    <citation type="submission" date="2018-02" db="EMBL/GenBank/DDBJ databases">
        <title>Rhizophora mucronata_Transcriptome.</title>
        <authorList>
            <person name="Meera S.P."/>
            <person name="Sreeshan A."/>
            <person name="Augustine A."/>
        </authorList>
    </citation>
    <scope>NUCLEOTIDE SEQUENCE</scope>
    <source>
        <tissue evidence="1">Leaf</tissue>
    </source>
</reference>